<dbReference type="PANTHER" id="PTHR39576">
    <property type="entry name" value="ATTACHING AND EFFACING PROTEIN HOMOLOG-RELATED-RELATED"/>
    <property type="match status" value="1"/>
</dbReference>
<organism evidence="3 4">
    <name type="scientific">Klebsiella pneumoniae</name>
    <dbReference type="NCBI Taxonomy" id="573"/>
    <lineage>
        <taxon>Bacteria</taxon>
        <taxon>Pseudomonadati</taxon>
        <taxon>Pseudomonadota</taxon>
        <taxon>Gammaproteobacteria</taxon>
        <taxon>Enterobacterales</taxon>
        <taxon>Enterobacteriaceae</taxon>
        <taxon>Klebsiella/Raoultella group</taxon>
        <taxon>Klebsiella</taxon>
        <taxon>Klebsiella pneumoniae complex</taxon>
    </lineage>
</organism>
<accession>A0A377V8D4</accession>
<dbReference type="Gene3D" id="2.40.160.160">
    <property type="entry name" value="Inverse autotransporter, beta-domain"/>
    <property type="match status" value="1"/>
</dbReference>
<name>A0A377V8D4_KLEPN</name>
<reference evidence="3 4" key="1">
    <citation type="submission" date="2018-06" db="EMBL/GenBank/DDBJ databases">
        <authorList>
            <consortium name="Pathogen Informatics"/>
            <person name="Doyle S."/>
        </authorList>
    </citation>
    <scope>NUCLEOTIDE SEQUENCE [LARGE SCALE GENOMIC DNA]</scope>
    <source>
        <strain evidence="3 4">NCTC13443</strain>
    </source>
</reference>
<evidence type="ECO:0000313" key="3">
    <source>
        <dbReference type="EMBL" id="STT04479.1"/>
    </source>
</evidence>
<evidence type="ECO:0000256" key="1">
    <source>
        <dbReference type="ARBA" id="ARBA00010116"/>
    </source>
</evidence>
<sequence length="455" mass="50637">MKVSHQLESWLSPWGNANVDLLVDKEGKFTGSKGSWFVPLQDNDRYLTWNQYSVTRREHDLVGNIGLGQRWRVGGWLLGYNSFYDKVLSESLARGSVGAEAWGEYLRLSANYYHPLGDWQLRDNQTQEQRMAAGYDVTAQARLPFYQHINTSVSVEQYFGDSVDLFHSGTGYHNPVAVSVGLNYTPVPLVTVTAKHKQGENGVSQNNVGLKLNYRFGVPLKQQLAADEVAISNSLRGSRFDSPERDNLPVVEYRQRKNLTVYLATPPWDLQSGETVQLKLQIHSLHGIKALHWQGDTQALSLTPPVDASSPDGWSIIMPVWNSEPGAANRWRLSVVVEDKQGQRVSSNEIAPGADRAAGQVYHARRLLDGLALEDSLLVDPYRRFHAGFELHFLQHVLYVYFDGAFGDIQATGDHFVRQSLGYQLENVALARGQLADVAIGGGAVGAQAGGQHRR</sequence>
<dbReference type="AlphaFoldDB" id="A0A377V8D4"/>
<dbReference type="InterPro" id="IPR024519">
    <property type="entry name" value="IAT_beta"/>
</dbReference>
<dbReference type="NCBIfam" id="NF007556">
    <property type="entry name" value="PRK10177.1"/>
    <property type="match status" value="1"/>
</dbReference>
<comment type="similarity">
    <text evidence="1">Belongs to the intimin/invasin family.</text>
</comment>
<protein>
    <submittedName>
        <fullName evidence="3">Invasin</fullName>
    </submittedName>
</protein>
<dbReference type="GO" id="GO:0009279">
    <property type="term" value="C:cell outer membrane"/>
    <property type="evidence" value="ECO:0007669"/>
    <property type="project" value="TreeGrafter"/>
</dbReference>
<gene>
    <name evidence="3" type="ORF">NCTC13443_04602</name>
</gene>
<proteinExistence type="inferred from homology"/>
<dbReference type="Proteomes" id="UP000255518">
    <property type="component" value="Unassembled WGS sequence"/>
</dbReference>
<dbReference type="Pfam" id="PF11924">
    <property type="entry name" value="IAT_beta"/>
    <property type="match status" value="1"/>
</dbReference>
<evidence type="ECO:0000259" key="2">
    <source>
        <dbReference type="Pfam" id="PF11924"/>
    </source>
</evidence>
<feature type="domain" description="Inverse autotransporter beta-domain" evidence="2">
    <location>
        <begin position="2"/>
        <end position="247"/>
    </location>
</feature>
<dbReference type="FunFam" id="2.40.160.160:FF:000001">
    <property type="entry name" value="Intimin-like inverse autotransporter SinH"/>
    <property type="match status" value="1"/>
</dbReference>
<dbReference type="PANTHER" id="PTHR39576:SF1">
    <property type="entry name" value="INVASIN"/>
    <property type="match status" value="1"/>
</dbReference>
<dbReference type="InterPro" id="IPR038177">
    <property type="entry name" value="IAT_beta_sf"/>
</dbReference>
<dbReference type="InterPro" id="IPR051715">
    <property type="entry name" value="Intimin-Invasin_domain"/>
</dbReference>
<evidence type="ECO:0000313" key="4">
    <source>
        <dbReference type="Proteomes" id="UP000255518"/>
    </source>
</evidence>
<dbReference type="EMBL" id="UGKT01000001">
    <property type="protein sequence ID" value="STT04479.1"/>
    <property type="molecule type" value="Genomic_DNA"/>
</dbReference>